<dbReference type="Proteomes" id="UP000281406">
    <property type="component" value="Unassembled WGS sequence"/>
</dbReference>
<feature type="region of interest" description="Disordered" evidence="1">
    <location>
        <begin position="62"/>
        <end position="95"/>
    </location>
</feature>
<sequence length="95" mass="10410">MKECEDFILFNSLDIPVTVSPAAAGGDGAQGRFHGSTASSVPLKVRPEGFTRRHRVYEFRLEEQEADKQGSPQQLPRSAVISRLCNPARSGAKPR</sequence>
<proteinExistence type="predicted"/>
<protein>
    <submittedName>
        <fullName evidence="2">Uncharacterized protein</fullName>
    </submittedName>
</protein>
<organism evidence="2 3">
    <name type="scientific">Anabarilius grahami</name>
    <name type="common">Kanglang fish</name>
    <name type="synonym">Barilius grahami</name>
    <dbReference type="NCBI Taxonomy" id="495550"/>
    <lineage>
        <taxon>Eukaryota</taxon>
        <taxon>Metazoa</taxon>
        <taxon>Chordata</taxon>
        <taxon>Craniata</taxon>
        <taxon>Vertebrata</taxon>
        <taxon>Euteleostomi</taxon>
        <taxon>Actinopterygii</taxon>
        <taxon>Neopterygii</taxon>
        <taxon>Teleostei</taxon>
        <taxon>Ostariophysi</taxon>
        <taxon>Cypriniformes</taxon>
        <taxon>Xenocyprididae</taxon>
        <taxon>Xenocypridinae</taxon>
        <taxon>Xenocypridinae incertae sedis</taxon>
        <taxon>Anabarilius</taxon>
    </lineage>
</organism>
<keyword evidence="3" id="KW-1185">Reference proteome</keyword>
<gene>
    <name evidence="2" type="ORF">DPX16_8076</name>
</gene>
<accession>A0A3N0XWG7</accession>
<evidence type="ECO:0000256" key="1">
    <source>
        <dbReference type="SAM" id="MobiDB-lite"/>
    </source>
</evidence>
<evidence type="ECO:0000313" key="3">
    <source>
        <dbReference type="Proteomes" id="UP000281406"/>
    </source>
</evidence>
<dbReference type="EMBL" id="RJVU01058740">
    <property type="protein sequence ID" value="ROJ94872.1"/>
    <property type="molecule type" value="Genomic_DNA"/>
</dbReference>
<reference evidence="2 3" key="1">
    <citation type="submission" date="2018-10" db="EMBL/GenBank/DDBJ databases">
        <title>Genome assembly for a Yunnan-Guizhou Plateau 3E fish, Anabarilius grahami (Regan), and its evolutionary and genetic applications.</title>
        <authorList>
            <person name="Jiang W."/>
        </authorList>
    </citation>
    <scope>NUCLEOTIDE SEQUENCE [LARGE SCALE GENOMIC DNA]</scope>
    <source>
        <strain evidence="2">AG-KIZ</strain>
        <tissue evidence="2">Muscle</tissue>
    </source>
</reference>
<name>A0A3N0XWG7_ANAGA</name>
<evidence type="ECO:0000313" key="2">
    <source>
        <dbReference type="EMBL" id="ROJ94872.1"/>
    </source>
</evidence>
<comment type="caution">
    <text evidence="2">The sequence shown here is derived from an EMBL/GenBank/DDBJ whole genome shotgun (WGS) entry which is preliminary data.</text>
</comment>
<dbReference type="AlphaFoldDB" id="A0A3N0XWG7"/>